<sequence>MALGLRHIGGRHALALAAAAIPCALVVKHGWEVYTSIRAVYTRRVVSSSGLSENFKQSHTLKTLVNPRGHASSADRLALDLDLPKNARDLSDEVLLATFIHGFFAGKVLAIERLLLQTARPTLVSYTGLNPISASNQIWKTEEFSCETLPPVHSVVFGTFQVSHVKLIDSKESQAEPETESSVDFVFGKDISQFAGAHRFSIVRSSENPARVKVVYESTACNPTRNHHLSGILLQFHSFYAMLLFREGVSEILRMPELSA</sequence>
<feature type="chain" id="PRO_5042530855" evidence="1">
    <location>
        <begin position="31"/>
        <end position="260"/>
    </location>
</feature>
<keyword evidence="3" id="KW-1185">Reference proteome</keyword>
<organism evidence="2 3">
    <name type="scientific">Colletotrichum melonis</name>
    <dbReference type="NCBI Taxonomy" id="1209925"/>
    <lineage>
        <taxon>Eukaryota</taxon>
        <taxon>Fungi</taxon>
        <taxon>Dikarya</taxon>
        <taxon>Ascomycota</taxon>
        <taxon>Pezizomycotina</taxon>
        <taxon>Sordariomycetes</taxon>
        <taxon>Hypocreomycetidae</taxon>
        <taxon>Glomerellales</taxon>
        <taxon>Glomerellaceae</taxon>
        <taxon>Colletotrichum</taxon>
        <taxon>Colletotrichum acutatum species complex</taxon>
    </lineage>
</organism>
<gene>
    <name evidence="2" type="ORF">CMEL01_15463</name>
</gene>
<protein>
    <submittedName>
        <fullName evidence="2">Uncharacterized protein</fullName>
    </submittedName>
</protein>
<evidence type="ECO:0000256" key="1">
    <source>
        <dbReference type="SAM" id="SignalP"/>
    </source>
</evidence>
<keyword evidence="1" id="KW-0732">Signal</keyword>
<evidence type="ECO:0000313" key="2">
    <source>
        <dbReference type="EMBL" id="KAK1458116.1"/>
    </source>
</evidence>
<name>A0AAI9XRY9_9PEZI</name>
<dbReference type="EMBL" id="MLGG01000014">
    <property type="protein sequence ID" value="KAK1458116.1"/>
    <property type="molecule type" value="Genomic_DNA"/>
</dbReference>
<reference evidence="2 3" key="1">
    <citation type="submission" date="2016-10" db="EMBL/GenBank/DDBJ databases">
        <title>The genome sequence of Colletotrichum fioriniae PJ7.</title>
        <authorList>
            <person name="Baroncelli R."/>
        </authorList>
    </citation>
    <scope>NUCLEOTIDE SEQUENCE [LARGE SCALE GENOMIC DNA]</scope>
    <source>
        <strain evidence="2">Col 31</strain>
    </source>
</reference>
<evidence type="ECO:0000313" key="3">
    <source>
        <dbReference type="Proteomes" id="UP001239795"/>
    </source>
</evidence>
<dbReference type="AlphaFoldDB" id="A0AAI9XRY9"/>
<proteinExistence type="predicted"/>
<dbReference type="Proteomes" id="UP001239795">
    <property type="component" value="Unassembled WGS sequence"/>
</dbReference>
<feature type="signal peptide" evidence="1">
    <location>
        <begin position="1"/>
        <end position="30"/>
    </location>
</feature>
<comment type="caution">
    <text evidence="2">The sequence shown here is derived from an EMBL/GenBank/DDBJ whole genome shotgun (WGS) entry which is preliminary data.</text>
</comment>
<accession>A0AAI9XRY9</accession>